<organism evidence="2 3">
    <name type="scientific">Youngiibacter multivorans</name>
    <dbReference type="NCBI Taxonomy" id="937251"/>
    <lineage>
        <taxon>Bacteria</taxon>
        <taxon>Bacillati</taxon>
        <taxon>Bacillota</taxon>
        <taxon>Clostridia</taxon>
        <taxon>Eubacteriales</taxon>
        <taxon>Clostridiaceae</taxon>
        <taxon>Youngiibacter</taxon>
    </lineage>
</organism>
<evidence type="ECO:0000313" key="2">
    <source>
        <dbReference type="EMBL" id="MBP1920566.1"/>
    </source>
</evidence>
<dbReference type="Proteomes" id="UP001519271">
    <property type="component" value="Unassembled WGS sequence"/>
</dbReference>
<keyword evidence="3" id="KW-1185">Reference proteome</keyword>
<keyword evidence="1" id="KW-0812">Transmembrane</keyword>
<sequence>MDNKKIRLQRAAIFAFFISINIFLLGFFGVPKIQALSEMSKASEENISLKNQLEADNLSAKALEKKIGGYEEKISGFSEVVPDNLDTAQLVYDFYVFSAIKGIAPIHIAFDEAAEKAKDDKVSVPKSEAARISITFIAEGLAKDIISFIEDAEKITGQNIQVDSIRLQDAGEGMVQAEIGLTTYVRNTLPPDSRYSDYEFHLENIGHEDIGAMFGD</sequence>
<keyword evidence="1" id="KW-1133">Transmembrane helix</keyword>
<protein>
    <submittedName>
        <fullName evidence="2">Uncharacterized protein</fullName>
    </submittedName>
</protein>
<evidence type="ECO:0000256" key="1">
    <source>
        <dbReference type="SAM" id="Phobius"/>
    </source>
</evidence>
<name>A0ABS4G7N6_9CLOT</name>
<reference evidence="2 3" key="1">
    <citation type="submission" date="2021-03" db="EMBL/GenBank/DDBJ databases">
        <title>Genomic Encyclopedia of Type Strains, Phase IV (KMG-IV): sequencing the most valuable type-strain genomes for metagenomic binning, comparative biology and taxonomic classification.</title>
        <authorList>
            <person name="Goeker M."/>
        </authorList>
    </citation>
    <scope>NUCLEOTIDE SEQUENCE [LARGE SCALE GENOMIC DNA]</scope>
    <source>
        <strain evidence="2 3">DSM 6139</strain>
    </source>
</reference>
<accession>A0ABS4G7N6</accession>
<dbReference type="EMBL" id="JAGGKC010000033">
    <property type="protein sequence ID" value="MBP1920566.1"/>
    <property type="molecule type" value="Genomic_DNA"/>
</dbReference>
<keyword evidence="1" id="KW-0472">Membrane</keyword>
<gene>
    <name evidence="2" type="ORF">J2Z34_003081</name>
</gene>
<evidence type="ECO:0000313" key="3">
    <source>
        <dbReference type="Proteomes" id="UP001519271"/>
    </source>
</evidence>
<dbReference type="RefSeq" id="WP_209460735.1">
    <property type="nucleotide sequence ID" value="NZ_JAGGKC010000033.1"/>
</dbReference>
<comment type="caution">
    <text evidence="2">The sequence shown here is derived from an EMBL/GenBank/DDBJ whole genome shotgun (WGS) entry which is preliminary data.</text>
</comment>
<feature type="transmembrane region" description="Helical" evidence="1">
    <location>
        <begin position="12"/>
        <end position="30"/>
    </location>
</feature>
<proteinExistence type="predicted"/>